<dbReference type="RefSeq" id="XP_011299042.1">
    <property type="nucleotide sequence ID" value="XM_011300740.1"/>
</dbReference>
<reference evidence="7 8" key="1">
    <citation type="submission" date="2025-04" db="UniProtKB">
        <authorList>
            <consortium name="RefSeq"/>
        </authorList>
    </citation>
    <scope>IDENTIFICATION</scope>
    <source>
        <strain evidence="7 8">USDA-PBARC FA_bdor</strain>
        <tissue evidence="7 8">Whole organism</tissue>
    </source>
</reference>
<accession>A0A9R1SXT8</accession>
<organism evidence="6 8">
    <name type="scientific">Fopius arisanus</name>
    <dbReference type="NCBI Taxonomy" id="64838"/>
    <lineage>
        <taxon>Eukaryota</taxon>
        <taxon>Metazoa</taxon>
        <taxon>Ecdysozoa</taxon>
        <taxon>Arthropoda</taxon>
        <taxon>Hexapoda</taxon>
        <taxon>Insecta</taxon>
        <taxon>Pterygota</taxon>
        <taxon>Neoptera</taxon>
        <taxon>Endopterygota</taxon>
        <taxon>Hymenoptera</taxon>
        <taxon>Apocrita</taxon>
        <taxon>Ichneumonoidea</taxon>
        <taxon>Braconidae</taxon>
        <taxon>Opiinae</taxon>
        <taxon>Fopius</taxon>
    </lineage>
</organism>
<sequence length="343" mass="35947">MLLARVCKATIAPQVSSLLKTPVVAHGSRVQVARLFGNEGRSTFSRAARNRGSLVEDAVKPTAEKAFNIGRGFVAGSAVLGLGALCYYGAGLSPTTGAIDHAALWPQYVKDRIHTTYMYFGGSVLASGAAAAACLRSPTIMRMVTQGGWVAMGVSLAAMIGTSILTTSIPYQEGFGPKQMAWLLHCGVIGAVLAPMSLLGGALVVRAAIYTAGVVGGLSAVAVCAPSDKFLSMAAPLGIGFGVVFVSSLGSMFLPPTTALGSGLYAISLYGGLVLFSMYLLYDTQKLIRQAETHPAYDRQYDYAGNAVRSYDPVNNAMHIYMDTVNIFVRILSILAGGGSRRK</sequence>
<evidence type="ECO:0000313" key="6">
    <source>
        <dbReference type="Proteomes" id="UP000694866"/>
    </source>
</evidence>
<dbReference type="GO" id="GO:0005743">
    <property type="term" value="C:mitochondrial inner membrane"/>
    <property type="evidence" value="ECO:0007669"/>
    <property type="project" value="TreeGrafter"/>
</dbReference>
<accession>A0A9R1SXP4</accession>
<feature type="transmembrane region" description="Helical" evidence="5">
    <location>
        <begin position="147"/>
        <end position="169"/>
    </location>
</feature>
<gene>
    <name evidence="7 8" type="primary">LOC105264100</name>
</gene>
<dbReference type="RefSeq" id="XP_011299043.1">
    <property type="nucleotide sequence ID" value="XM_011300741.1"/>
</dbReference>
<dbReference type="PANTHER" id="PTHR23291:SF112">
    <property type="entry name" value="GROWTH HORMONE-INDUCIBLE TRANSMEMBRANE PROTEIN"/>
    <property type="match status" value="1"/>
</dbReference>
<dbReference type="Proteomes" id="UP000694866">
    <property type="component" value="Unplaced"/>
</dbReference>
<keyword evidence="4 5" id="KW-0472">Membrane</keyword>
<dbReference type="Pfam" id="PF01027">
    <property type="entry name" value="Bax1-I"/>
    <property type="match status" value="1"/>
</dbReference>
<proteinExistence type="inferred from homology"/>
<feature type="transmembrane region" description="Helical" evidence="5">
    <location>
        <begin position="181"/>
        <end position="209"/>
    </location>
</feature>
<dbReference type="PANTHER" id="PTHR23291">
    <property type="entry name" value="BAX INHIBITOR-RELATED"/>
    <property type="match status" value="1"/>
</dbReference>
<evidence type="ECO:0000256" key="4">
    <source>
        <dbReference type="ARBA" id="ARBA00023136"/>
    </source>
</evidence>
<comment type="similarity">
    <text evidence="5">Belongs to the BI1 family.</text>
</comment>
<dbReference type="GeneID" id="105264100"/>
<keyword evidence="6" id="KW-1185">Reference proteome</keyword>
<keyword evidence="3 5" id="KW-1133">Transmembrane helix</keyword>
<name>A0A9R1SXT8_9HYME</name>
<dbReference type="InterPro" id="IPR035871">
    <property type="entry name" value="GHITM"/>
</dbReference>
<evidence type="ECO:0000313" key="8">
    <source>
        <dbReference type="RefSeq" id="XP_011299043.1"/>
    </source>
</evidence>
<dbReference type="InterPro" id="IPR006214">
    <property type="entry name" value="Bax_inhibitor_1-related"/>
</dbReference>
<feature type="transmembrane region" description="Helical" evidence="5">
    <location>
        <begin position="117"/>
        <end position="135"/>
    </location>
</feature>
<feature type="transmembrane region" description="Helical" evidence="5">
    <location>
        <begin position="230"/>
        <end position="254"/>
    </location>
</feature>
<evidence type="ECO:0000256" key="1">
    <source>
        <dbReference type="ARBA" id="ARBA00004141"/>
    </source>
</evidence>
<keyword evidence="2 5" id="KW-0812">Transmembrane</keyword>
<feature type="transmembrane region" description="Helical" evidence="5">
    <location>
        <begin position="260"/>
        <end position="282"/>
    </location>
</feature>
<dbReference type="OrthoDB" id="6285520at2759"/>
<protein>
    <submittedName>
        <fullName evidence="7 8">Growth hormone-inducible transmembrane protein</fullName>
    </submittedName>
</protein>
<dbReference type="CDD" id="cd10431">
    <property type="entry name" value="GHITM"/>
    <property type="match status" value="1"/>
</dbReference>
<evidence type="ECO:0000256" key="2">
    <source>
        <dbReference type="ARBA" id="ARBA00022692"/>
    </source>
</evidence>
<evidence type="ECO:0000256" key="3">
    <source>
        <dbReference type="ARBA" id="ARBA00022989"/>
    </source>
</evidence>
<evidence type="ECO:0000256" key="5">
    <source>
        <dbReference type="RuleBase" id="RU004379"/>
    </source>
</evidence>
<feature type="transmembrane region" description="Helical" evidence="5">
    <location>
        <begin position="72"/>
        <end position="90"/>
    </location>
</feature>
<evidence type="ECO:0000313" key="7">
    <source>
        <dbReference type="RefSeq" id="XP_011299042.1"/>
    </source>
</evidence>
<dbReference type="KEGG" id="fas:105264100"/>
<dbReference type="AlphaFoldDB" id="A0A9R1SXT8"/>
<comment type="subcellular location">
    <subcellularLocation>
        <location evidence="1">Membrane</location>
        <topology evidence="1">Multi-pass membrane protein</topology>
    </subcellularLocation>
</comment>